<gene>
    <name evidence="1" type="ORF">KK137_07860</name>
</gene>
<dbReference type="PANTHER" id="PTHR42905">
    <property type="entry name" value="PHOSPHOENOLPYRUVATE CARBOXYLASE"/>
    <property type="match status" value="1"/>
</dbReference>
<dbReference type="InterPro" id="IPR015813">
    <property type="entry name" value="Pyrv/PenolPyrv_kinase-like_dom"/>
</dbReference>
<organism evidence="1 2">
    <name type="scientific">Croceibacterium selenioxidans</name>
    <dbReference type="NCBI Taxonomy" id="2838833"/>
    <lineage>
        <taxon>Bacteria</taxon>
        <taxon>Pseudomonadati</taxon>
        <taxon>Pseudomonadota</taxon>
        <taxon>Alphaproteobacteria</taxon>
        <taxon>Sphingomonadales</taxon>
        <taxon>Erythrobacteraceae</taxon>
        <taxon>Croceibacterium</taxon>
    </lineage>
</organism>
<dbReference type="RefSeq" id="WP_214535578.1">
    <property type="nucleotide sequence ID" value="NZ_JAHFVK010000001.1"/>
</dbReference>
<dbReference type="EMBL" id="JAHFVK010000001">
    <property type="protein sequence ID" value="MBT2134242.1"/>
    <property type="molecule type" value="Genomic_DNA"/>
</dbReference>
<proteinExistence type="predicted"/>
<dbReference type="InterPro" id="IPR039556">
    <property type="entry name" value="ICL/PEPM"/>
</dbReference>
<dbReference type="PANTHER" id="PTHR42905:SF16">
    <property type="entry name" value="CARBOXYPHOSPHONOENOLPYRUVATE PHOSPHONOMUTASE-LIKE PROTEIN (AFU_ORTHOLOGUE AFUA_5G07230)"/>
    <property type="match status" value="1"/>
</dbReference>
<dbReference type="InterPro" id="IPR040442">
    <property type="entry name" value="Pyrv_kinase-like_dom_sf"/>
</dbReference>
<dbReference type="SUPFAM" id="SSF51621">
    <property type="entry name" value="Phosphoenolpyruvate/pyruvate domain"/>
    <property type="match status" value="1"/>
</dbReference>
<dbReference type="Gene3D" id="3.20.20.60">
    <property type="entry name" value="Phosphoenolpyruvate-binding domains"/>
    <property type="match status" value="1"/>
</dbReference>
<dbReference type="Pfam" id="PF13714">
    <property type="entry name" value="PEP_mutase"/>
    <property type="match status" value="1"/>
</dbReference>
<keyword evidence="2" id="KW-1185">Reference proteome</keyword>
<evidence type="ECO:0000313" key="1">
    <source>
        <dbReference type="EMBL" id="MBT2134242.1"/>
    </source>
</evidence>
<accession>A0ABS5W4I8</accession>
<name>A0ABS5W4I8_9SPHN</name>
<sequence>MNALRDAFAALHRPGDPVLLYNIWDVGSAKAVASAGAPALATGSHSLAEAQGFPDGEGIPLNLLLDSVRRISSAVDIPVSVDFEGGFAADPAHLAEHARLLVDAGAVGCNFEDQVIGGEGLHPIEEQARRVAAVVESGLWVNARTDLFLKRLIAGENANDRSLLGEALERAHAFAGAGAHSFFVPGVSDLDLIAEICAASPLPVNVIKRDMTDIAATAAAGVARISWGPYPWYWAMARLTEEAKALYTKL</sequence>
<comment type="caution">
    <text evidence="1">The sequence shown here is derived from an EMBL/GenBank/DDBJ whole genome shotgun (WGS) entry which is preliminary data.</text>
</comment>
<keyword evidence="1" id="KW-0456">Lyase</keyword>
<protein>
    <submittedName>
        <fullName evidence="1">Isocitrate lyase/PEP mutase family protein</fullName>
    </submittedName>
</protein>
<dbReference type="GO" id="GO:0016829">
    <property type="term" value="F:lyase activity"/>
    <property type="evidence" value="ECO:0007669"/>
    <property type="project" value="UniProtKB-KW"/>
</dbReference>
<reference evidence="1 2" key="1">
    <citation type="submission" date="2021-05" db="EMBL/GenBank/DDBJ databases">
        <title>Croceibacterium sp. LX-88 genome sequence.</title>
        <authorList>
            <person name="Luo X."/>
        </authorList>
    </citation>
    <scope>NUCLEOTIDE SEQUENCE [LARGE SCALE GENOMIC DNA]</scope>
    <source>
        <strain evidence="1 2">LX-88</strain>
    </source>
</reference>
<dbReference type="CDD" id="cd00377">
    <property type="entry name" value="ICL_PEPM"/>
    <property type="match status" value="1"/>
</dbReference>
<evidence type="ECO:0000313" key="2">
    <source>
        <dbReference type="Proteomes" id="UP000811255"/>
    </source>
</evidence>
<dbReference type="Proteomes" id="UP000811255">
    <property type="component" value="Unassembled WGS sequence"/>
</dbReference>